<dbReference type="PANTHER" id="PTHR33601:SF1">
    <property type="entry name" value="PROTEIN LITTLE ZIPPER 4"/>
    <property type="match status" value="1"/>
</dbReference>
<evidence type="ECO:0000313" key="3">
    <source>
        <dbReference type="Proteomes" id="UP000594263"/>
    </source>
</evidence>
<proteinExistence type="predicted"/>
<dbReference type="AlphaFoldDB" id="A0A7N0TH59"/>
<dbReference type="InterPro" id="IPR039312">
    <property type="entry name" value="ZPR"/>
</dbReference>
<dbReference type="Proteomes" id="UP000594263">
    <property type="component" value="Unplaced"/>
</dbReference>
<protein>
    <submittedName>
        <fullName evidence="2">Uncharacterized protein</fullName>
    </submittedName>
</protein>
<reference evidence="2" key="1">
    <citation type="submission" date="2021-01" db="UniProtKB">
        <authorList>
            <consortium name="EnsemblPlants"/>
        </authorList>
    </citation>
    <scope>IDENTIFICATION</scope>
</reference>
<sequence length="167" mass="18249">MDGCVCVCAIIITSNVSTHSLLLLLLHFPPYKSTPSLQSILSHNNTISCFITFILLGSLCSAKFSFPALPPNPPTTLCKAGIMERLNSELYLKNCYILRENERLRKKAQLLNQENQALLSEIKQKFSKTNNTSVKHASVSSLPDLNLLHANSSAASNAAAPTKPNHS</sequence>
<dbReference type="PANTHER" id="PTHR33601">
    <property type="entry name" value="PROTEIN LITTLE ZIPPER 4"/>
    <property type="match status" value="1"/>
</dbReference>
<keyword evidence="1" id="KW-0472">Membrane</keyword>
<dbReference type="EnsemblPlants" id="Kaladp0037s0109.1.v1.1">
    <property type="protein sequence ID" value="Kaladp0037s0109.1.v1.1"/>
    <property type="gene ID" value="Kaladp0037s0109.v1.1"/>
</dbReference>
<feature type="transmembrane region" description="Helical" evidence="1">
    <location>
        <begin position="42"/>
        <end position="62"/>
    </location>
</feature>
<name>A0A7N0TH59_KALFE</name>
<keyword evidence="3" id="KW-1185">Reference proteome</keyword>
<keyword evidence="1" id="KW-0812">Transmembrane</keyword>
<dbReference type="Gramene" id="Kaladp0037s0109.1.v1.1">
    <property type="protein sequence ID" value="Kaladp0037s0109.1.v1.1"/>
    <property type="gene ID" value="Kaladp0037s0109.v1.1"/>
</dbReference>
<evidence type="ECO:0000313" key="2">
    <source>
        <dbReference type="EnsemblPlants" id="Kaladp0037s0109.1.v1.1"/>
    </source>
</evidence>
<accession>A0A7N0TH59</accession>
<keyword evidence="1" id="KW-1133">Transmembrane helix</keyword>
<organism evidence="2 3">
    <name type="scientific">Kalanchoe fedtschenkoi</name>
    <name type="common">Lavender scallops</name>
    <name type="synonym">South American air plant</name>
    <dbReference type="NCBI Taxonomy" id="63787"/>
    <lineage>
        <taxon>Eukaryota</taxon>
        <taxon>Viridiplantae</taxon>
        <taxon>Streptophyta</taxon>
        <taxon>Embryophyta</taxon>
        <taxon>Tracheophyta</taxon>
        <taxon>Spermatophyta</taxon>
        <taxon>Magnoliopsida</taxon>
        <taxon>eudicotyledons</taxon>
        <taxon>Gunneridae</taxon>
        <taxon>Pentapetalae</taxon>
        <taxon>Saxifragales</taxon>
        <taxon>Crassulaceae</taxon>
        <taxon>Kalanchoe</taxon>
    </lineage>
</organism>
<evidence type="ECO:0000256" key="1">
    <source>
        <dbReference type="SAM" id="Phobius"/>
    </source>
</evidence>